<reference evidence="2 3" key="1">
    <citation type="submission" date="2024-01" db="EMBL/GenBank/DDBJ databases">
        <title>Comparative genomics of Cryptococcus and Kwoniella reveals pathogenesis evolution and contrasting modes of karyotype evolution via chromosome fusion or intercentromeric recombination.</title>
        <authorList>
            <person name="Coelho M.A."/>
            <person name="David-Palma M."/>
            <person name="Shea T."/>
            <person name="Bowers K."/>
            <person name="McGinley-Smith S."/>
            <person name="Mohammad A.W."/>
            <person name="Gnirke A."/>
            <person name="Yurkov A.M."/>
            <person name="Nowrousian M."/>
            <person name="Sun S."/>
            <person name="Cuomo C.A."/>
            <person name="Heitman J."/>
        </authorList>
    </citation>
    <scope>NUCLEOTIDE SEQUENCE [LARGE SCALE GENOMIC DNA]</scope>
    <source>
        <strain evidence="2 3">7685027</strain>
    </source>
</reference>
<proteinExistence type="predicted"/>
<dbReference type="GeneID" id="89989449"/>
<evidence type="ECO:0000256" key="1">
    <source>
        <dbReference type="SAM" id="Phobius"/>
    </source>
</evidence>
<dbReference type="Proteomes" id="UP001432216">
    <property type="component" value="Chromosome 4"/>
</dbReference>
<keyword evidence="3" id="KW-1185">Reference proteome</keyword>
<gene>
    <name evidence="2" type="ORF">IAS62_002676</name>
</gene>
<protein>
    <submittedName>
        <fullName evidence="2">Uncharacterized protein</fullName>
    </submittedName>
</protein>
<name>A0ABZ2AS65_9TREE</name>
<feature type="transmembrane region" description="Helical" evidence="1">
    <location>
        <begin position="20"/>
        <end position="40"/>
    </location>
</feature>
<keyword evidence="1" id="KW-0812">Transmembrane</keyword>
<keyword evidence="1" id="KW-0472">Membrane</keyword>
<evidence type="ECO:0000313" key="3">
    <source>
        <dbReference type="Proteomes" id="UP001432216"/>
    </source>
</evidence>
<dbReference type="EMBL" id="CP143809">
    <property type="protein sequence ID" value="WVO21368.1"/>
    <property type="molecule type" value="Genomic_DNA"/>
</dbReference>
<evidence type="ECO:0000313" key="2">
    <source>
        <dbReference type="EMBL" id="WVO21368.1"/>
    </source>
</evidence>
<accession>A0ABZ2AS65</accession>
<sequence length="129" mass="14917">MLLWVEGLDAQSERKQNAPPIPYPIILCLSAPFLLCLVLINPEKFTLNIATQTQANRRNLRCSANERRYPMVCRHCRERTSVDISPNHTTYFLLEPLRVLCKILTKFQLKSHAFLTSNLNPFIPIQQLP</sequence>
<dbReference type="RefSeq" id="XP_064720607.1">
    <property type="nucleotide sequence ID" value="XM_064864535.1"/>
</dbReference>
<organism evidence="2 3">
    <name type="scientific">Cryptococcus decagattii</name>
    <dbReference type="NCBI Taxonomy" id="1859122"/>
    <lineage>
        <taxon>Eukaryota</taxon>
        <taxon>Fungi</taxon>
        <taxon>Dikarya</taxon>
        <taxon>Basidiomycota</taxon>
        <taxon>Agaricomycotina</taxon>
        <taxon>Tremellomycetes</taxon>
        <taxon>Tremellales</taxon>
        <taxon>Cryptococcaceae</taxon>
        <taxon>Cryptococcus</taxon>
        <taxon>Cryptococcus gattii species complex</taxon>
    </lineage>
</organism>
<keyword evidence="1" id="KW-1133">Transmembrane helix</keyword>